<dbReference type="InterPro" id="IPR050796">
    <property type="entry name" value="SCF_F-box_component"/>
</dbReference>
<evidence type="ECO:0000313" key="2">
    <source>
        <dbReference type="EMBL" id="CAK7345030.1"/>
    </source>
</evidence>
<evidence type="ECO:0000313" key="3">
    <source>
        <dbReference type="Proteomes" id="UP001314170"/>
    </source>
</evidence>
<keyword evidence="3" id="KW-1185">Reference proteome</keyword>
<dbReference type="PANTHER" id="PTHR31672:SF13">
    <property type="entry name" value="F-BOX PROTEIN CPR30-LIKE"/>
    <property type="match status" value="1"/>
</dbReference>
<dbReference type="InterPro" id="IPR013187">
    <property type="entry name" value="F-box-assoc_dom_typ3"/>
</dbReference>
<organism evidence="2 3">
    <name type="scientific">Dovyalis caffra</name>
    <dbReference type="NCBI Taxonomy" id="77055"/>
    <lineage>
        <taxon>Eukaryota</taxon>
        <taxon>Viridiplantae</taxon>
        <taxon>Streptophyta</taxon>
        <taxon>Embryophyta</taxon>
        <taxon>Tracheophyta</taxon>
        <taxon>Spermatophyta</taxon>
        <taxon>Magnoliopsida</taxon>
        <taxon>eudicotyledons</taxon>
        <taxon>Gunneridae</taxon>
        <taxon>Pentapetalae</taxon>
        <taxon>rosids</taxon>
        <taxon>fabids</taxon>
        <taxon>Malpighiales</taxon>
        <taxon>Salicaceae</taxon>
        <taxon>Flacourtieae</taxon>
        <taxon>Dovyalis</taxon>
    </lineage>
</organism>
<proteinExistence type="predicted"/>
<dbReference type="CDD" id="cd22157">
    <property type="entry name" value="F-box_AtFBW1-like"/>
    <property type="match status" value="1"/>
</dbReference>
<dbReference type="AlphaFoldDB" id="A0AAV1S1V8"/>
<dbReference type="InterPro" id="IPR017451">
    <property type="entry name" value="F-box-assoc_interact_dom"/>
</dbReference>
<dbReference type="InterPro" id="IPR015915">
    <property type="entry name" value="Kelch-typ_b-propeller"/>
</dbReference>
<dbReference type="Proteomes" id="UP001314170">
    <property type="component" value="Unassembled WGS sequence"/>
</dbReference>
<gene>
    <name evidence="2" type="ORF">DCAF_LOCUS18059</name>
</gene>
<dbReference type="Pfam" id="PF08268">
    <property type="entry name" value="FBA_3"/>
    <property type="match status" value="2"/>
</dbReference>
<sequence length="719" mass="82377">MIAEILCRLTAKELLCCRSVSKPWCALIDGPSFIKLHLKHSMDTSSNLYIILRTTSHVHYMGFDQNLVLNDCVTLKELNHPLMCYNHGIKVLGSVNGLLCISNVVDDIALWNPSIRKHRVVPFLPIELKRYFGTKSCHVYVFGFGYDCVRDDYKVVRIAQFGGGGMRSFESEVKVYSLRKQSWRRIGDMPYCVHYPGANGVFAGGALHWVVGENPESNVANIVVALDLEAEDYKVVPQPENKDKNFNIDLGVLRGCLCFLANFQGERVDVWTMKEYGVKESWTKLFSVARLEFIGFLRTLKPLAYSKSGDEVLIEHDNFDLYWYDLKRQRVKNRIPGIPYSFVAETFVESLISLNPNRHLDGRTQDENEELKDRNKRDDFLSEGNQIAPTSEKPQKHLVLRFNGKFGRSAVPFDKMGRYVRMSVFRLQKCNLVESSEPCQPEITADILSRLPVKALKRFRCVSKSWCKEIESPYFLTMHLQKSSQAHSNLGLILGDIFSTELNTVDLEKLNLTSVELFESNRGRLIDTIALYNPSTREEKVLPFSHSELHIPSGKVYDEASWEWTLYGFGYDPMNEDNKLVKIVDYYGDTLDKCFFSEVKVYSLKSNSWKRIKGYPYYSIVQSEHHPDNNRVYGVFANSAVHWAASTEMIVQCVLPNIIVAFDFGVEGFRTIPKPADYLPNEHHYFDLGVLGGRLSLLCTKIGLYVKIWVMKEYGVKES</sequence>
<dbReference type="EMBL" id="CAWUPB010001166">
    <property type="protein sequence ID" value="CAK7345030.1"/>
    <property type="molecule type" value="Genomic_DNA"/>
</dbReference>
<reference evidence="2 3" key="1">
    <citation type="submission" date="2024-01" db="EMBL/GenBank/DDBJ databases">
        <authorList>
            <person name="Waweru B."/>
        </authorList>
    </citation>
    <scope>NUCLEOTIDE SEQUENCE [LARGE SCALE GENOMIC DNA]</scope>
</reference>
<dbReference type="SMART" id="SM00256">
    <property type="entry name" value="FBOX"/>
    <property type="match status" value="2"/>
</dbReference>
<dbReference type="InterPro" id="IPR036047">
    <property type="entry name" value="F-box-like_dom_sf"/>
</dbReference>
<dbReference type="InterPro" id="IPR001810">
    <property type="entry name" value="F-box_dom"/>
</dbReference>
<feature type="domain" description="F-box" evidence="1">
    <location>
        <begin position="1"/>
        <end position="37"/>
    </location>
</feature>
<protein>
    <recommendedName>
        <fullName evidence="1">F-box domain-containing protein</fullName>
    </recommendedName>
</protein>
<feature type="domain" description="F-box" evidence="1">
    <location>
        <begin position="441"/>
        <end position="478"/>
    </location>
</feature>
<dbReference type="SUPFAM" id="SSF117281">
    <property type="entry name" value="Kelch motif"/>
    <property type="match status" value="1"/>
</dbReference>
<dbReference type="NCBIfam" id="TIGR01640">
    <property type="entry name" value="F_box_assoc_1"/>
    <property type="match status" value="2"/>
</dbReference>
<dbReference type="Gene3D" id="1.20.1280.50">
    <property type="match status" value="1"/>
</dbReference>
<comment type="caution">
    <text evidence="2">The sequence shown here is derived from an EMBL/GenBank/DDBJ whole genome shotgun (WGS) entry which is preliminary data.</text>
</comment>
<accession>A0AAV1S1V8</accession>
<dbReference type="SUPFAM" id="SSF81383">
    <property type="entry name" value="F-box domain"/>
    <property type="match status" value="2"/>
</dbReference>
<dbReference type="PANTHER" id="PTHR31672">
    <property type="entry name" value="BNACNNG10540D PROTEIN"/>
    <property type="match status" value="1"/>
</dbReference>
<name>A0AAV1S1V8_9ROSI</name>
<dbReference type="Pfam" id="PF00646">
    <property type="entry name" value="F-box"/>
    <property type="match status" value="2"/>
</dbReference>
<evidence type="ECO:0000259" key="1">
    <source>
        <dbReference type="SMART" id="SM00256"/>
    </source>
</evidence>